<dbReference type="GO" id="GO:0034515">
    <property type="term" value="C:proteasome storage granule"/>
    <property type="evidence" value="ECO:0007669"/>
    <property type="project" value="TreeGrafter"/>
</dbReference>
<proteinExistence type="inferred from homology"/>
<comment type="similarity">
    <text evidence="1 5">Belongs to the proteasome subunit S1 family.</text>
</comment>
<keyword evidence="9" id="KW-1185">Reference proteome</keyword>
<dbReference type="Pfam" id="PF18004">
    <property type="entry name" value="RPN2_C"/>
    <property type="match status" value="1"/>
</dbReference>
<dbReference type="InterPro" id="IPR016642">
    <property type="entry name" value="26S_Psome_Rpn2"/>
</dbReference>
<evidence type="ECO:0000259" key="7">
    <source>
        <dbReference type="Pfam" id="PF18004"/>
    </source>
</evidence>
<dbReference type="WBParaSite" id="ACRNAN_scaffold2588.g17181.t1">
    <property type="protein sequence ID" value="ACRNAN_scaffold2588.g17181.t1"/>
    <property type="gene ID" value="ACRNAN_scaffold2588.g17181"/>
</dbReference>
<protein>
    <recommendedName>
        <fullName evidence="2 5">26S proteasome non-ATPase regulatory subunit 1</fullName>
    </recommendedName>
</protein>
<dbReference type="AlphaFoldDB" id="A0A914DH42"/>
<name>A0A914DH42_9BILA</name>
<comment type="subunit">
    <text evidence="5">Component of the 19S proteasome regulatory particle complex. The 26S proteasome consists of a 20S core particle (CP) and two 19S regulatory subunits (RP).</text>
</comment>
<dbReference type="GO" id="GO:0030234">
    <property type="term" value="F:enzyme regulator activity"/>
    <property type="evidence" value="ECO:0007669"/>
    <property type="project" value="UniProtKB-UniRule"/>
</dbReference>
<feature type="domain" description="26S proteasome regulatory subunit RPN2 C-terminal" evidence="7">
    <location>
        <begin position="792"/>
        <end position="946"/>
    </location>
</feature>
<dbReference type="GO" id="GO:0005634">
    <property type="term" value="C:nucleus"/>
    <property type="evidence" value="ECO:0007669"/>
    <property type="project" value="TreeGrafter"/>
</dbReference>
<accession>A0A914DH42</accession>
<dbReference type="GO" id="GO:0043161">
    <property type="term" value="P:proteasome-mediated ubiquitin-dependent protein catabolic process"/>
    <property type="evidence" value="ECO:0007669"/>
    <property type="project" value="TreeGrafter"/>
</dbReference>
<keyword evidence="3" id="KW-0677">Repeat</keyword>
<dbReference type="InterPro" id="IPR040623">
    <property type="entry name" value="RPN2_C"/>
</dbReference>
<evidence type="ECO:0000256" key="2">
    <source>
        <dbReference type="ARBA" id="ARBA00014929"/>
    </source>
</evidence>
<evidence type="ECO:0000256" key="3">
    <source>
        <dbReference type="ARBA" id="ARBA00022737"/>
    </source>
</evidence>
<dbReference type="FunFam" id="1.25.10.10:FF:000017">
    <property type="entry name" value="26S proteasome non-ATPase regulatory subunit 1"/>
    <property type="match status" value="1"/>
</dbReference>
<dbReference type="InterPro" id="IPR011989">
    <property type="entry name" value="ARM-like"/>
</dbReference>
<keyword evidence="4 5" id="KW-0647">Proteasome</keyword>
<evidence type="ECO:0000256" key="1">
    <source>
        <dbReference type="ARBA" id="ARBA00006308"/>
    </source>
</evidence>
<dbReference type="InterPro" id="IPR002015">
    <property type="entry name" value="Proteasome/cyclosome_rpt"/>
</dbReference>
<organism evidence="9 10">
    <name type="scientific">Acrobeloides nanus</name>
    <dbReference type="NCBI Taxonomy" id="290746"/>
    <lineage>
        <taxon>Eukaryota</taxon>
        <taxon>Metazoa</taxon>
        <taxon>Ecdysozoa</taxon>
        <taxon>Nematoda</taxon>
        <taxon>Chromadorea</taxon>
        <taxon>Rhabditida</taxon>
        <taxon>Tylenchina</taxon>
        <taxon>Cephalobomorpha</taxon>
        <taxon>Cephaloboidea</taxon>
        <taxon>Cephalobidae</taxon>
        <taxon>Acrobeloides</taxon>
    </lineage>
</organism>
<dbReference type="SUPFAM" id="SSF48371">
    <property type="entry name" value="ARM repeat"/>
    <property type="match status" value="1"/>
</dbReference>
<evidence type="ECO:0000313" key="10">
    <source>
        <dbReference type="WBParaSite" id="ACRNAN_scaffold2588.g17181.t1"/>
    </source>
</evidence>
<feature type="domain" description="26S proteasome non-ATPase regulatory subunit 1/RPN2 N-terminal" evidence="8">
    <location>
        <begin position="49"/>
        <end position="350"/>
    </location>
</feature>
<dbReference type="GO" id="GO:0042176">
    <property type="term" value="P:regulation of protein catabolic process"/>
    <property type="evidence" value="ECO:0007669"/>
    <property type="project" value="UniProtKB-UniRule"/>
</dbReference>
<dbReference type="Pfam" id="PF01851">
    <property type="entry name" value="PC_rep"/>
    <property type="match status" value="3"/>
</dbReference>
<dbReference type="PANTHER" id="PTHR10943:SF2">
    <property type="entry name" value="26S PROTEASOME NON-ATPASE REGULATORY SUBUNIT 1"/>
    <property type="match status" value="1"/>
</dbReference>
<dbReference type="PANTHER" id="PTHR10943">
    <property type="entry name" value="26S PROTEASOME NON-ATPASE REGULATORY SUBUNIT"/>
    <property type="match status" value="1"/>
</dbReference>
<evidence type="ECO:0000259" key="8">
    <source>
        <dbReference type="Pfam" id="PF21505"/>
    </source>
</evidence>
<dbReference type="PIRSF" id="PIRSF015947">
    <property type="entry name" value="26S_Psome_Rpn2"/>
    <property type="match status" value="1"/>
</dbReference>
<feature type="compositionally biased region" description="Basic and acidic residues" evidence="6">
    <location>
        <begin position="824"/>
        <end position="835"/>
    </location>
</feature>
<dbReference type="Proteomes" id="UP000887540">
    <property type="component" value="Unplaced"/>
</dbReference>
<evidence type="ECO:0000256" key="4">
    <source>
        <dbReference type="ARBA" id="ARBA00022942"/>
    </source>
</evidence>
<evidence type="ECO:0000256" key="5">
    <source>
        <dbReference type="PIRNR" id="PIRNR015947"/>
    </source>
</evidence>
<dbReference type="Gene3D" id="1.25.10.10">
    <property type="entry name" value="Leucine-rich Repeat Variant"/>
    <property type="match status" value="1"/>
</dbReference>
<feature type="compositionally biased region" description="Basic and acidic residues" evidence="6">
    <location>
        <begin position="849"/>
        <end position="859"/>
    </location>
</feature>
<evidence type="ECO:0000313" key="9">
    <source>
        <dbReference type="Proteomes" id="UP000887540"/>
    </source>
</evidence>
<dbReference type="GO" id="GO:0008540">
    <property type="term" value="C:proteasome regulatory particle, base subcomplex"/>
    <property type="evidence" value="ECO:0007669"/>
    <property type="project" value="UniProtKB-UniRule"/>
</dbReference>
<dbReference type="InterPro" id="IPR016024">
    <property type="entry name" value="ARM-type_fold"/>
</dbReference>
<feature type="region of interest" description="Disordered" evidence="6">
    <location>
        <begin position="824"/>
        <end position="890"/>
    </location>
</feature>
<evidence type="ECO:0000256" key="6">
    <source>
        <dbReference type="SAM" id="MobiDB-lite"/>
    </source>
</evidence>
<dbReference type="InterPro" id="IPR048570">
    <property type="entry name" value="PSMD1_RPN2_N"/>
</dbReference>
<reference evidence="10" key="1">
    <citation type="submission" date="2022-11" db="UniProtKB">
        <authorList>
            <consortium name="WormBaseParasite"/>
        </authorList>
    </citation>
    <scope>IDENTIFICATION</scope>
</reference>
<dbReference type="Pfam" id="PF21505">
    <property type="entry name" value="RPN2_N"/>
    <property type="match status" value="1"/>
</dbReference>
<comment type="function">
    <text evidence="5">Component of the 26S proteasome, a multiprotein complex involved in the ATP-dependent degradation of ubiquitinated proteins. This complex plays a key role in the maintenance of protein homeostasis by removing misfolded or damaged proteins, which could impair cellular functions, and by removing proteins whose functions are no longer required. Therefore, the proteasome participates in numerous cellular processes, including cell cycle progression, apoptosis, or DNA damage repair.</text>
</comment>
<sequence length="978" mass="108957">MATAYLLRVWKNQRGGPSNATPFMLSLESQRSSPVDKATIIEAFDEWEVLTPTWFEVADHLEAIKRLAKDESFSERKRAALVASKVLYSLQKYTEALDWALAAEELFNLTPKPALERLGPQDEMYVNKIVEQALDRYKIEKREGIISEANLETLINRIFKLSMDLKEFRYVIGLALDTRRIDQIEEAVQNSEDSAALLTETVTKVIESQLDRGFRGLVLDALLKLFAGFNEPDFVSICQCLIKLEKPDDVAEILRRLSSTPEGELLAYQISFDLYENATQQFIQQIEKAFIDQEEEKKPTPEGAEVEIELPEQEVKKASELNETFVQNLRKILRGEETIKHLMQFLIKNNHTDMLILKQIKDSVRMATTHNATVIANGLMHVGTTCDDFLRDNLEWISKATNWNKFNAVASLGLIHRGHEANALKLLDPYLPKGDQDQFGFKEGGSLYAYGLIHANHGNQQVISYLKDQLAKASSAAVKHGACLGLGLAAMGTCEYSSYEQLREALYQDDAVIGEAAGTAMGLVMAASLDATAYTEMVQYVNETQHDKIQRGLRTGLSLLAYGRMEEVEPWVSDLFENKSSAILRQTAVCMLAMAYAGSGKAEVVRRLLAKVATDPNHDVKRFAVIAVGFVLSNDPEQCLSYTSMLAEHFNGHIRYGAAMALGIACAGSGYKEAIALLEPLLSAKENFVRQGALIALSFVLIQQTEPTCPKVADFRKTIMKMITEKGEDSITKFGAILAQGVVDAGGRNVTISLHNRNGHPDMASMIGTFVFLQHWYWHSFSHFISLAFKPTCLIGLNKNLQMPTIEFRCNAKPSLFAYPPPLEEKKKEESEKVETAVLSITNKKKPKQKDDKKGPSDEEKMEVDIETPTVGKSTKDAVAIGKPDDKPKETEATFHHLQNPARVVRLQLKTLSMPDDARYKPLKNLSLGGIIMVKDQKPQEPEEIVETVQAGGTTSHENAIAAEAAPPTPFEITLTNY</sequence>